<organism evidence="1 2">
    <name type="scientific">Dermacentor silvarum</name>
    <name type="common">Tick</name>
    <dbReference type="NCBI Taxonomy" id="543639"/>
    <lineage>
        <taxon>Eukaryota</taxon>
        <taxon>Metazoa</taxon>
        <taxon>Ecdysozoa</taxon>
        <taxon>Arthropoda</taxon>
        <taxon>Chelicerata</taxon>
        <taxon>Arachnida</taxon>
        <taxon>Acari</taxon>
        <taxon>Parasitiformes</taxon>
        <taxon>Ixodida</taxon>
        <taxon>Ixodoidea</taxon>
        <taxon>Ixodidae</taxon>
        <taxon>Rhipicephalinae</taxon>
        <taxon>Dermacentor</taxon>
    </lineage>
</organism>
<protein>
    <submittedName>
        <fullName evidence="1">Uncharacterized protein</fullName>
    </submittedName>
</protein>
<dbReference type="Proteomes" id="UP000821865">
    <property type="component" value="Chromosome 6"/>
</dbReference>
<keyword evidence="2" id="KW-1185">Reference proteome</keyword>
<comment type="caution">
    <text evidence="1">The sequence shown here is derived from an EMBL/GenBank/DDBJ whole genome shotgun (WGS) entry which is preliminary data.</text>
</comment>
<sequence length="87" mass="9890">MIDPPAPSTEQDSRPQEVSSVQLRLPPFWLQNPQVCFRQVKAQFCLYRITSETVRYYHVLSVLAPNVAGELSDVLSITVTRLRLSVC</sequence>
<proteinExistence type="predicted"/>
<evidence type="ECO:0000313" key="2">
    <source>
        <dbReference type="Proteomes" id="UP000821865"/>
    </source>
</evidence>
<accession>A0ACB8CJ83</accession>
<reference evidence="1" key="1">
    <citation type="submission" date="2020-05" db="EMBL/GenBank/DDBJ databases">
        <title>Large-scale comparative analyses of tick genomes elucidate their genetic diversity and vector capacities.</title>
        <authorList>
            <person name="Jia N."/>
            <person name="Wang J."/>
            <person name="Shi W."/>
            <person name="Du L."/>
            <person name="Sun Y."/>
            <person name="Zhan W."/>
            <person name="Jiang J."/>
            <person name="Wang Q."/>
            <person name="Zhang B."/>
            <person name="Ji P."/>
            <person name="Sakyi L.B."/>
            <person name="Cui X."/>
            <person name="Yuan T."/>
            <person name="Jiang B."/>
            <person name="Yang W."/>
            <person name="Lam T.T.-Y."/>
            <person name="Chang Q."/>
            <person name="Ding S."/>
            <person name="Wang X."/>
            <person name="Zhu J."/>
            <person name="Ruan X."/>
            <person name="Zhao L."/>
            <person name="Wei J."/>
            <person name="Que T."/>
            <person name="Du C."/>
            <person name="Cheng J."/>
            <person name="Dai P."/>
            <person name="Han X."/>
            <person name="Huang E."/>
            <person name="Gao Y."/>
            <person name="Liu J."/>
            <person name="Shao H."/>
            <person name="Ye R."/>
            <person name="Li L."/>
            <person name="Wei W."/>
            <person name="Wang X."/>
            <person name="Wang C."/>
            <person name="Yang T."/>
            <person name="Huo Q."/>
            <person name="Li W."/>
            <person name="Guo W."/>
            <person name="Chen H."/>
            <person name="Zhou L."/>
            <person name="Ni X."/>
            <person name="Tian J."/>
            <person name="Zhou Y."/>
            <person name="Sheng Y."/>
            <person name="Liu T."/>
            <person name="Pan Y."/>
            <person name="Xia L."/>
            <person name="Li J."/>
            <person name="Zhao F."/>
            <person name="Cao W."/>
        </authorList>
    </citation>
    <scope>NUCLEOTIDE SEQUENCE</scope>
    <source>
        <strain evidence="1">Dsil-2018</strain>
    </source>
</reference>
<gene>
    <name evidence="1" type="ORF">HPB49_004565</name>
</gene>
<evidence type="ECO:0000313" key="1">
    <source>
        <dbReference type="EMBL" id="KAH7944988.1"/>
    </source>
</evidence>
<dbReference type="EMBL" id="CM023475">
    <property type="protein sequence ID" value="KAH7944988.1"/>
    <property type="molecule type" value="Genomic_DNA"/>
</dbReference>
<name>A0ACB8CJ83_DERSI</name>